<organism evidence="2 3">
    <name type="scientific">Hymenobacter mucosus</name>
    <dbReference type="NCBI Taxonomy" id="1411120"/>
    <lineage>
        <taxon>Bacteria</taxon>
        <taxon>Pseudomonadati</taxon>
        <taxon>Bacteroidota</taxon>
        <taxon>Cytophagia</taxon>
        <taxon>Cytophagales</taxon>
        <taxon>Hymenobacteraceae</taxon>
        <taxon>Hymenobacter</taxon>
    </lineage>
</organism>
<dbReference type="Gene3D" id="3.40.30.10">
    <property type="entry name" value="Glutaredoxin"/>
    <property type="match status" value="1"/>
</dbReference>
<evidence type="ECO:0000313" key="2">
    <source>
        <dbReference type="EMBL" id="SNR32422.1"/>
    </source>
</evidence>
<dbReference type="InterPro" id="IPR036249">
    <property type="entry name" value="Thioredoxin-like_sf"/>
</dbReference>
<reference evidence="3" key="1">
    <citation type="submission" date="2017-06" db="EMBL/GenBank/DDBJ databases">
        <authorList>
            <person name="Varghese N."/>
            <person name="Submissions S."/>
        </authorList>
    </citation>
    <scope>NUCLEOTIDE SEQUENCE [LARGE SCALE GENOMIC DNA]</scope>
    <source>
        <strain evidence="3">DSM 28041</strain>
    </source>
</reference>
<dbReference type="AlphaFoldDB" id="A0A238VDC5"/>
<dbReference type="RefSeq" id="WP_045688546.1">
    <property type="nucleotide sequence ID" value="NZ_FZNS01000001.1"/>
</dbReference>
<accession>A0A238VDC5</accession>
<dbReference type="EMBL" id="FZNS01000001">
    <property type="protein sequence ID" value="SNR32422.1"/>
    <property type="molecule type" value="Genomic_DNA"/>
</dbReference>
<dbReference type="Pfam" id="PF00085">
    <property type="entry name" value="Thioredoxin"/>
    <property type="match status" value="1"/>
</dbReference>
<gene>
    <name evidence="2" type="ORF">SAMN06269173_101508</name>
</gene>
<feature type="domain" description="Thioredoxin" evidence="1">
    <location>
        <begin position="12"/>
        <end position="99"/>
    </location>
</feature>
<dbReference type="CDD" id="cd02947">
    <property type="entry name" value="TRX_family"/>
    <property type="match status" value="1"/>
</dbReference>
<sequence length="115" mass="12910">MRVIDTNDTGLRTLIHDYPRVVAKFTSANCAICELLAPPFEKFSADARYQTTAFLRLDADENPVARKLMDTKVAPFFVTYCRGRLMECNTLNTEEEVQAMLDSLQTCTDSVPVPA</sequence>
<proteinExistence type="predicted"/>
<name>A0A238VDC5_9BACT</name>
<keyword evidence="3" id="KW-1185">Reference proteome</keyword>
<dbReference type="InterPro" id="IPR013766">
    <property type="entry name" value="Thioredoxin_domain"/>
</dbReference>
<protein>
    <submittedName>
        <fullName evidence="2">Thioredoxin</fullName>
    </submittedName>
</protein>
<dbReference type="Proteomes" id="UP000198310">
    <property type="component" value="Unassembled WGS sequence"/>
</dbReference>
<dbReference type="SUPFAM" id="SSF52833">
    <property type="entry name" value="Thioredoxin-like"/>
    <property type="match status" value="1"/>
</dbReference>
<evidence type="ECO:0000259" key="1">
    <source>
        <dbReference type="Pfam" id="PF00085"/>
    </source>
</evidence>
<evidence type="ECO:0000313" key="3">
    <source>
        <dbReference type="Proteomes" id="UP000198310"/>
    </source>
</evidence>